<dbReference type="PANTHER" id="PTHR33392">
    <property type="entry name" value="POLYISOPRENYL-TEICHOIC ACID--PEPTIDOGLYCAN TEICHOIC ACID TRANSFERASE TAGU"/>
    <property type="match status" value="1"/>
</dbReference>
<proteinExistence type="inferred from homology"/>
<evidence type="ECO:0000313" key="3">
    <source>
        <dbReference type="EMBL" id="CAA9372228.1"/>
    </source>
</evidence>
<comment type="similarity">
    <text evidence="1">Belongs to the LytR/CpsA/Psr (LCP) family.</text>
</comment>
<name>A0A6J4MZX1_9ACTN</name>
<dbReference type="PANTHER" id="PTHR33392:SF6">
    <property type="entry name" value="POLYISOPRENYL-TEICHOIC ACID--PEPTIDOGLYCAN TEICHOIC ACID TRANSFERASE TAGU"/>
    <property type="match status" value="1"/>
</dbReference>
<accession>A0A6J4MZX1</accession>
<dbReference type="EMBL" id="CADCUL010000091">
    <property type="protein sequence ID" value="CAA9372228.1"/>
    <property type="molecule type" value="Genomic_DNA"/>
</dbReference>
<dbReference type="InterPro" id="IPR050922">
    <property type="entry name" value="LytR/CpsA/Psr_CW_biosynth"/>
</dbReference>
<sequence length="312" mass="33138">MGVPGLGRHESARDPVRRAGRLVAFACLLAALALVVPDAARPPAQAALIKLEQAKGLDATDGVVWFLALGSDARPGEPVLRSRSDAIQLVGINARSGRATTIGIPRDTYVPIPGFGSDKINAAMVYGGPELTARAVTAFTGIRPDYVFTTNFGGLTRMVDGIEGVRVKVRLPANDLGQTFRRGLRTFDGVEALAFARIRYGLPRGDFDRSMNQGLLLRGALATIVDRQGRLGFVERAIGYFARYTDTNVGPAELYQLARTVLEVDPARVSVCVLEGRTGVAGGASVVLPNVAAARALARDVRRDAEVDGKAC</sequence>
<dbReference type="InterPro" id="IPR004474">
    <property type="entry name" value="LytR_CpsA_psr"/>
</dbReference>
<protein>
    <submittedName>
        <fullName evidence="3">Cell envelope-associated transcriptional attenuator LytR-CpsA-Psr, subfamily A1 (As in PMID19099556)</fullName>
    </submittedName>
</protein>
<gene>
    <name evidence="3" type="ORF">AVDCRST_MAG21-1115</name>
</gene>
<dbReference type="Gene3D" id="3.40.630.190">
    <property type="entry name" value="LCP protein"/>
    <property type="match status" value="1"/>
</dbReference>
<evidence type="ECO:0000256" key="1">
    <source>
        <dbReference type="ARBA" id="ARBA00006068"/>
    </source>
</evidence>
<feature type="domain" description="Cell envelope-related transcriptional attenuator" evidence="2">
    <location>
        <begin position="83"/>
        <end position="221"/>
    </location>
</feature>
<dbReference type="Pfam" id="PF03816">
    <property type="entry name" value="LytR_cpsA_psr"/>
    <property type="match status" value="1"/>
</dbReference>
<reference evidence="3" key="1">
    <citation type="submission" date="2020-02" db="EMBL/GenBank/DDBJ databases">
        <authorList>
            <person name="Meier V. D."/>
        </authorList>
    </citation>
    <scope>NUCLEOTIDE SEQUENCE</scope>
    <source>
        <strain evidence="3">AVDCRST_MAG21</strain>
    </source>
</reference>
<dbReference type="NCBIfam" id="TIGR00350">
    <property type="entry name" value="lytR_cpsA_psr"/>
    <property type="match status" value="1"/>
</dbReference>
<organism evidence="3">
    <name type="scientific">uncultured Nocardioidaceae bacterium</name>
    <dbReference type="NCBI Taxonomy" id="253824"/>
    <lineage>
        <taxon>Bacteria</taxon>
        <taxon>Bacillati</taxon>
        <taxon>Actinomycetota</taxon>
        <taxon>Actinomycetes</taxon>
        <taxon>Propionibacteriales</taxon>
        <taxon>Nocardioidaceae</taxon>
        <taxon>environmental samples</taxon>
    </lineage>
</organism>
<dbReference type="AlphaFoldDB" id="A0A6J4MZX1"/>
<evidence type="ECO:0000259" key="2">
    <source>
        <dbReference type="Pfam" id="PF03816"/>
    </source>
</evidence>